<gene>
    <name evidence="2" type="ORF">DC28_03240</name>
</gene>
<keyword evidence="1" id="KW-0472">Membrane</keyword>
<feature type="transmembrane region" description="Helical" evidence="1">
    <location>
        <begin position="47"/>
        <end position="66"/>
    </location>
</feature>
<name>A0A098R016_9SPIO</name>
<dbReference type="AlphaFoldDB" id="A0A098R016"/>
<dbReference type="EMBL" id="JNUP01000024">
    <property type="protein sequence ID" value="KGE73480.1"/>
    <property type="molecule type" value="Genomic_DNA"/>
</dbReference>
<comment type="caution">
    <text evidence="2">The sequence shown here is derived from an EMBL/GenBank/DDBJ whole genome shotgun (WGS) entry which is preliminary data.</text>
</comment>
<dbReference type="Proteomes" id="UP000029692">
    <property type="component" value="Unassembled WGS sequence"/>
</dbReference>
<feature type="transmembrane region" description="Helical" evidence="1">
    <location>
        <begin position="87"/>
        <end position="110"/>
    </location>
</feature>
<protein>
    <submittedName>
        <fullName evidence="2">Uncharacterized protein</fullName>
    </submittedName>
</protein>
<feature type="transmembrane region" description="Helical" evidence="1">
    <location>
        <begin position="7"/>
        <end position="27"/>
    </location>
</feature>
<evidence type="ECO:0000313" key="2">
    <source>
        <dbReference type="EMBL" id="KGE73480.1"/>
    </source>
</evidence>
<dbReference type="eggNOG" id="ENOG50349NX">
    <property type="taxonomic scope" value="Bacteria"/>
</dbReference>
<dbReference type="RefSeq" id="WP_037545828.1">
    <property type="nucleotide sequence ID" value="NZ_JNUP01000024.1"/>
</dbReference>
<feature type="transmembrane region" description="Helical" evidence="1">
    <location>
        <begin position="544"/>
        <end position="564"/>
    </location>
</feature>
<feature type="transmembrane region" description="Helical" evidence="1">
    <location>
        <begin position="477"/>
        <end position="495"/>
    </location>
</feature>
<keyword evidence="1" id="KW-1133">Transmembrane helix</keyword>
<keyword evidence="1" id="KW-0812">Transmembrane</keyword>
<evidence type="ECO:0000256" key="1">
    <source>
        <dbReference type="SAM" id="Phobius"/>
    </source>
</evidence>
<evidence type="ECO:0000313" key="3">
    <source>
        <dbReference type="Proteomes" id="UP000029692"/>
    </source>
</evidence>
<dbReference type="STRING" id="1480694.DC28_03240"/>
<sequence length="574" mass="63667">MPKARLLVTLIILHLVAAFGLLVWNGLHVPDALVGDFLLPWLLQRTAMQWITLWVPVTMVVFLLRYSLLPVFFHEHDLTSLPEPRTALGSVVLLVLLMTLIRLIALPGLVAGQESFQNTSILVRRGVEDAQTLARQGELYQAVTRIENVLNLAPGYPEGIAVREDIYNRISREETEKTQDPETPLPTLPLNRSFAEILERSRTALEQEDFFTALYYAETALTMKDMQEEPRARALREQARRGILRMELSGQERQDYQAFAQKRRALDAYEQGRYIEAYYLLAELEQQDPLDPDVQEWFPLVKAGLERMSFFIQDAQAALGGQVRGPVVWVDSESGLVISADSMARDALGFFFYDLEIIGFDSAVWYRGEAPYAKVVVDSPPEDSEAELGWYLLTRGIDREQPGVESSLEAQVPGEPDLEVAPQILALANDPEVLWNLGAGAQGTRGIPTGALFGMIGQASRLGHGVQALIVEAGDRILRALVDLVVLMTLIITAWRGRVRVTGSRIIGSFVMLPPGALVMWALYQGTVWLVDVGAALLVQHGGLALVLAVIGPVLGLLFVVLLLRFSVLFHAKG</sequence>
<keyword evidence="3" id="KW-1185">Reference proteome</keyword>
<reference evidence="2 3" key="1">
    <citation type="submission" date="2014-05" db="EMBL/GenBank/DDBJ databases">
        <title>De novo Genome Sequence of Spirocheata sp.</title>
        <authorList>
            <person name="Shivani Y."/>
            <person name="Subhash Y."/>
            <person name="Tushar L."/>
            <person name="Sasikala C."/>
            <person name="Ramana C.V."/>
        </authorList>
    </citation>
    <scope>NUCLEOTIDE SEQUENCE [LARGE SCALE GENOMIC DNA]</scope>
    <source>
        <strain evidence="2 3">JC230</strain>
    </source>
</reference>
<organism evidence="2 3">
    <name type="scientific">Spirochaeta lutea</name>
    <dbReference type="NCBI Taxonomy" id="1480694"/>
    <lineage>
        <taxon>Bacteria</taxon>
        <taxon>Pseudomonadati</taxon>
        <taxon>Spirochaetota</taxon>
        <taxon>Spirochaetia</taxon>
        <taxon>Spirochaetales</taxon>
        <taxon>Spirochaetaceae</taxon>
        <taxon>Spirochaeta</taxon>
    </lineage>
</organism>
<feature type="transmembrane region" description="Helical" evidence="1">
    <location>
        <begin position="507"/>
        <end position="524"/>
    </location>
</feature>
<accession>A0A098R016</accession>
<proteinExistence type="predicted"/>